<dbReference type="EMBL" id="BKCJ010015449">
    <property type="protein sequence ID" value="GEV13251.1"/>
    <property type="molecule type" value="Genomic_DNA"/>
</dbReference>
<feature type="region of interest" description="Disordered" evidence="1">
    <location>
        <begin position="559"/>
        <end position="579"/>
    </location>
</feature>
<feature type="domain" description="Reverse transcriptase Ty1/copia-type" evidence="2">
    <location>
        <begin position="1184"/>
        <end position="1247"/>
    </location>
</feature>
<feature type="domain" description="GAG-pre-integrase" evidence="3">
    <location>
        <begin position="798"/>
        <end position="851"/>
    </location>
</feature>
<dbReference type="PANTHER" id="PTHR11439:SF495">
    <property type="entry name" value="REVERSE TRANSCRIPTASE, RNA-DEPENDENT DNA POLYMERASE-RELATED"/>
    <property type="match status" value="1"/>
</dbReference>
<dbReference type="PANTHER" id="PTHR11439">
    <property type="entry name" value="GAG-POL-RELATED RETROTRANSPOSON"/>
    <property type="match status" value="1"/>
</dbReference>
<dbReference type="Pfam" id="PF07727">
    <property type="entry name" value="RVT_2"/>
    <property type="match status" value="3"/>
</dbReference>
<dbReference type="Pfam" id="PF25597">
    <property type="entry name" value="SH3_retrovirus"/>
    <property type="match status" value="1"/>
</dbReference>
<dbReference type="InterPro" id="IPR057670">
    <property type="entry name" value="SH3_retrovirus"/>
</dbReference>
<name>A0A699GM62_TANCI</name>
<evidence type="ECO:0000259" key="4">
    <source>
        <dbReference type="Pfam" id="PF25597"/>
    </source>
</evidence>
<feature type="compositionally biased region" description="Pro residues" evidence="1">
    <location>
        <begin position="1584"/>
        <end position="1601"/>
    </location>
</feature>
<feature type="domain" description="Retroviral polymerase SH3-like" evidence="4">
    <location>
        <begin position="1927"/>
        <end position="1981"/>
    </location>
</feature>
<feature type="region of interest" description="Disordered" evidence="1">
    <location>
        <begin position="1572"/>
        <end position="1619"/>
    </location>
</feature>
<comment type="caution">
    <text evidence="5">The sequence shown here is derived from an EMBL/GenBank/DDBJ whole genome shotgun (WGS) entry which is preliminary data.</text>
</comment>
<dbReference type="Pfam" id="PF13976">
    <property type="entry name" value="gag_pre-integrs"/>
    <property type="match status" value="1"/>
</dbReference>
<evidence type="ECO:0000259" key="3">
    <source>
        <dbReference type="Pfam" id="PF13976"/>
    </source>
</evidence>
<reference evidence="5" key="1">
    <citation type="journal article" date="2019" name="Sci. Rep.">
        <title>Draft genome of Tanacetum cinerariifolium, the natural source of mosquito coil.</title>
        <authorList>
            <person name="Yamashiro T."/>
            <person name="Shiraishi A."/>
            <person name="Satake H."/>
            <person name="Nakayama K."/>
        </authorList>
    </citation>
    <scope>NUCLEOTIDE SEQUENCE</scope>
</reference>
<feature type="domain" description="Reverse transcriptase Ty1/copia-type" evidence="2">
    <location>
        <begin position="2021"/>
        <end position="2125"/>
    </location>
</feature>
<evidence type="ECO:0000313" key="5">
    <source>
        <dbReference type="EMBL" id="GEV13251.1"/>
    </source>
</evidence>
<feature type="compositionally biased region" description="Polar residues" evidence="1">
    <location>
        <begin position="2808"/>
        <end position="2825"/>
    </location>
</feature>
<protein>
    <submittedName>
        <fullName evidence="5">Retrovirus-related Pol polyprotein from transposon TNT 1-94</fullName>
    </submittedName>
</protein>
<proteinExistence type="predicted"/>
<evidence type="ECO:0000259" key="2">
    <source>
        <dbReference type="Pfam" id="PF07727"/>
    </source>
</evidence>
<feature type="region of interest" description="Disordered" evidence="1">
    <location>
        <begin position="3008"/>
        <end position="3033"/>
    </location>
</feature>
<dbReference type="InterPro" id="IPR013103">
    <property type="entry name" value="RVT_2"/>
</dbReference>
<feature type="compositionally biased region" description="Polar residues" evidence="1">
    <location>
        <begin position="512"/>
        <end position="523"/>
    </location>
</feature>
<dbReference type="InterPro" id="IPR025724">
    <property type="entry name" value="GAG-pre-integrase_dom"/>
</dbReference>
<feature type="region of interest" description="Disordered" evidence="1">
    <location>
        <begin position="512"/>
        <end position="535"/>
    </location>
</feature>
<feature type="compositionally biased region" description="Basic and acidic residues" evidence="1">
    <location>
        <begin position="559"/>
        <end position="575"/>
    </location>
</feature>
<feature type="region of interest" description="Disordered" evidence="1">
    <location>
        <begin position="2782"/>
        <end position="2854"/>
    </location>
</feature>
<dbReference type="CDD" id="cd09272">
    <property type="entry name" value="RNase_HI_RT_Ty1"/>
    <property type="match status" value="2"/>
</dbReference>
<feature type="region of interest" description="Disordered" evidence="1">
    <location>
        <begin position="2942"/>
        <end position="2967"/>
    </location>
</feature>
<feature type="domain" description="Reverse transcriptase Ty1/copia-type" evidence="2">
    <location>
        <begin position="1105"/>
        <end position="1182"/>
    </location>
</feature>
<gene>
    <name evidence="5" type="ORF">Tci_085228</name>
</gene>
<feature type="compositionally biased region" description="Basic and acidic residues" evidence="1">
    <location>
        <begin position="2947"/>
        <end position="2960"/>
    </location>
</feature>
<organism evidence="5">
    <name type="scientific">Tanacetum cinerariifolium</name>
    <name type="common">Dalmatian daisy</name>
    <name type="synonym">Chrysanthemum cinerariifolium</name>
    <dbReference type="NCBI Taxonomy" id="118510"/>
    <lineage>
        <taxon>Eukaryota</taxon>
        <taxon>Viridiplantae</taxon>
        <taxon>Streptophyta</taxon>
        <taxon>Embryophyta</taxon>
        <taxon>Tracheophyta</taxon>
        <taxon>Spermatophyta</taxon>
        <taxon>Magnoliopsida</taxon>
        <taxon>eudicotyledons</taxon>
        <taxon>Gunneridae</taxon>
        <taxon>Pentapetalae</taxon>
        <taxon>asterids</taxon>
        <taxon>campanulids</taxon>
        <taxon>Asterales</taxon>
        <taxon>Asteraceae</taxon>
        <taxon>Asteroideae</taxon>
        <taxon>Anthemideae</taxon>
        <taxon>Anthemidinae</taxon>
        <taxon>Tanacetum</taxon>
    </lineage>
</organism>
<accession>A0A699GM62</accession>
<sequence length="3152" mass="358783">MAAVEVPQTLAYRGQWTTDERKAVNLDQQLKSLIMPDLPDDQMSSVINYLITKSTWDDFILYNEGPADVKESRVMDLKLCYDTFKFKEGETLTQTFTRYKALMNELDFQDSPDDEEDTRSSYEYLNDLEEEYQARVLLAKSKIFFKKGTQSKQIPSQKKRILRVDQLTKDPSSFRPKDLVFVKFSANDTIPGVERPWLFEAEGFILPNHDTSMILPAESQRNTIDSSIVVTDSLVTEYDLADESLVCSIPLSPLKKLDGAEPTSGSKTIKSILRSRSTFKAKALKGVKINEPSSTPAKNNKSSPASKVSSAPAAKLKSIFFKISYPKTIKMLLSTLHTLWMIISLEREINPRNPQHAFKRCEACGSSTHTTTDHYDIEWFKRDEALQSKKCDIRKPISYLDNRCLRHMIGVKSYLHRYEEQPGPKVVFGDDSTYVTEGYGSIKCNVKSLNPRVVAAAKLPLLNPNEFDLWKMRIEQYFFMIDYSLWEVILNGDSPSPTRIVDSVVPIIAPTTAEQSQSNSPQLDNEDLKQIDPDDLEEMDLKWQMVMLTMRAMRRGHFARECRSPRDNGNKDTPRRTVPVEAEEEPTNYALIMSHESDNSVPTSPKNDSESVANVVNFESSISKPSKDMSKTLRPDAPIIEDWISDSKDETEIKSRLVSLNAARPVPTVVPESTVKSPRPVKHVVNKEHSPIRKPINHRPAIKNSNFTKKVTTVTVNKVNVVQGPKGNADKASANWVWKPKCNPQQALKDKDVINSGCLKNMTGNISFLSDFEEINRGYVAFGGNPKGGKISSKGENNMYNVDLKNVVPSGDLTCLFAKATLDVSNLWHKRLGYINFKTINKLVKLLLGRSPSTGFMRPFGCYVTILNTLNPLEKFDGKADEGFLVGYSVNRIGPKWLFDINTLTKSMNYQPVVTGNQPNDNACIKENLVVSKVRKKIVSAQQYVLLPLCAPVNAAEPNSTNSTYSLNTASPSVNAVSLNFGIAKKSSFMDPSKYLDDLDMPELEDIVYSDDEEDVGAEANLSNLETNIHVSLILTTRVHKDHPVNKIIGDLNSAPQIRSMTKMVKEQGGLHQINNKDFHTCMFACFLSQEEPKKVHQALKDPSWIKAMNKKDERGIVIRNKARLSVQGHTQEEGIDYNEVFAPVARIEAIWLFLAYASFMGFMVYRMDVKSAFLYGTIEEQELCKTFEKLMKDKFQMSSMGELTFFLGLQVKQKDDGIFISQDKYVAKILRKFGFTNVKSASTPIETEKPLLKDPDVKRIFRFLNGKPYLGLWYPRDSPFNLVAYSDSDYAGASLDRNSTTGGCQFLGCRLISWQCKKKTVVATSSTEAEYVAVYEVIGMEFACTQMFQVLVKHHTSNGYQFTMSNRHRELTSPEQMISELASPKQMALGKDNLNLLMAGSLPKTKWSQVNVVEGFTISNSIDSLDHLRLQTFSHETNHTINPTSNFSLLIITPNSQWHLSHSLIRTIWLRSCLSLTIDGKKVVVTEDVVRSDLHLDDADGVECLPNEEIFTELARIVQRGLCGMSLVVPWHLLSSALLQKVFANMRRVGKGFSGVKTPLFALMLVQPQPQAKGEEEVEMPTAPEPPSLTNSPSPPPYDPTPTLHTTPPASPLQEQSRLPHESNMPLLTTLMETCASLSQRVIELEQDKHTQALEILKLKKMVKKLKKKKRLKSSGFKRLRRVGTTQRVESSNDIVVGAQVDASKQGKIEAIDADEDITLVDVETQEEVFTMDVEPQGRINQEDVNYDDKEENIDWSAVVDQVQERHLDNIRKYQSLKKKPVSIAQASKNMIIYLKNMAEYKMKHFRGMTYDKVRPIFEREYKKVLTLFKLDKYVEEPKKKRVAEEILLQESFKKLKSVEVSCSESTQKTPSNDPKYMSEEDVQNILIKEKFSSAVPSVDKEKALWVELKRLFEPDADDVLWKFQSPVYIHNHKDHLGKFDEKADDGCLLRYSLVSKAFRVFNTKRHQTEETYHITLDESPDAIKFSKPSVDNINIAENERYPPDEYLHPYEPYQRNKWDETRIVIKNKARLVAQGYNQQEGIDYNETFATVARLKAIRIFFTFATYMNFIVFQIDVKSKFLNGKLKEEVYVKQPSSFESNEFPNYVCKLDKALYGLKQAPKACKNSNGTPNNLGPNLSGKAVNETHYRGMIGSLMYLTTSRPKIQFSTCLCARYQANPKKSHLIDVKKISVFSSVQQEYNALLASNGILKQRLKTKFKVLKHDHSLKKMFEMIEQEYESNISKISITSSTIETKNLEFVKEIGDKVKRFDDEKKVFENKISKLEKDLTQRVKDFDDVKTEFSRRTDKFETYFANLVKENALLKSQLASQNYTSLQKEKIDLRTSYNVLKEEYEISYKIYTGESSKPISKKVSRFTTYSFQKDRKYLKKQHSSETFASQNHVKNGSLKQMWKSKENISKRFKYSRDEMFSMLKRDDSVLKKVKDVRFPFISKRNFQNGTTSFNNKWKYLSSSWIKTSIETSGFKTMLTPLKSVKTPNETSRFYTSNWTNDKSFKSPLIPRTLFQNEILSFKSLWNSTSMHQIDATYIWFSKYGKGNDGLLQNKVLKHEEEVVVNNTIRIQSIAMLSAKAEYVVAVGCCANILWMKSQLANYDIIYEKVPIFCDNTSAIEILNNLVPHSRTKHIDIRYHFIKYHILKGDIELHFIPTQYQLADIFTKPLDEPTFKRLSVELGGVRGDTGVITFRNALRAQYLPHLSMYVSIPSITIVRPWFATIGYNREIGEKGNLKKSYLPPRWRLLIEPPFTTHMKAICKLDVHEVSKALKPSSQTEEVPQGKNPGAKSRLRRKQSSNNTSESQTEASKSKIGQSKIKTKSSLAKDKSPCDPSPPTPVVELDMDEGNKNYLFDHIFLRSNLSDLVDKTKSAGDGLKITHTDSGVNEESRADDISKKIKLEDLSEFLKDTRFTFFTPDSPQDDPIIVTDKSEEEEAGKKDTHDTSHDVPEDTSDELEQQKATVEAKVASLKVRPSYPDINQLTDLLFATMVENASKATTKDVPSAGQATTSPTEGEKNTKDAETNMKDELVGLLGTNVVTRYYNKKLLFDKYCDKMLKRKKSPKITNCEVLIKKGSITLKIYIEDGPEEVILNLKVLRRLGSIFTSVYAAVQILKNDFWKELQFNLVDNSKMNIVYLLKRS</sequence>
<evidence type="ECO:0000256" key="1">
    <source>
        <dbReference type="SAM" id="MobiDB-lite"/>
    </source>
</evidence>